<keyword evidence="3" id="KW-0238">DNA-binding</keyword>
<dbReference type="STRING" id="5627.A0A1C7M4A5"/>
<evidence type="ECO:0000256" key="3">
    <source>
        <dbReference type="ARBA" id="ARBA00023125"/>
    </source>
</evidence>
<keyword evidence="2" id="KW-0805">Transcription regulation</keyword>
<feature type="compositionally biased region" description="Basic and acidic residues" evidence="7">
    <location>
        <begin position="624"/>
        <end position="636"/>
    </location>
</feature>
<keyword evidence="4" id="KW-0804">Transcription</keyword>
<dbReference type="EMBL" id="LUGG01000010">
    <property type="protein sequence ID" value="OBZ71760.1"/>
    <property type="molecule type" value="Genomic_DNA"/>
</dbReference>
<keyword evidence="6" id="KW-0175">Coiled coil</keyword>
<feature type="compositionally biased region" description="Pro residues" evidence="7">
    <location>
        <begin position="252"/>
        <end position="285"/>
    </location>
</feature>
<evidence type="ECO:0000256" key="7">
    <source>
        <dbReference type="SAM" id="MobiDB-lite"/>
    </source>
</evidence>
<dbReference type="Pfam" id="PF00170">
    <property type="entry name" value="bZIP_1"/>
    <property type="match status" value="1"/>
</dbReference>
<feature type="compositionally biased region" description="Low complexity" evidence="7">
    <location>
        <begin position="227"/>
        <end position="236"/>
    </location>
</feature>
<feature type="coiled-coil region" evidence="6">
    <location>
        <begin position="569"/>
        <end position="596"/>
    </location>
</feature>
<reference evidence="9 10" key="1">
    <citation type="submission" date="2016-03" db="EMBL/GenBank/DDBJ databases">
        <title>Whole genome sequencing of Grifola frondosa 9006-11.</title>
        <authorList>
            <person name="Min B."/>
            <person name="Park H."/>
            <person name="Kim J.-G."/>
            <person name="Cho H."/>
            <person name="Oh Y.-L."/>
            <person name="Kong W.-S."/>
            <person name="Choi I.-G."/>
        </authorList>
    </citation>
    <scope>NUCLEOTIDE SEQUENCE [LARGE SCALE GENOMIC DNA]</scope>
    <source>
        <strain evidence="9 10">9006-11</strain>
    </source>
</reference>
<dbReference type="Proteomes" id="UP000092993">
    <property type="component" value="Unassembled WGS sequence"/>
</dbReference>
<feature type="compositionally biased region" description="Basic and acidic residues" evidence="7">
    <location>
        <begin position="538"/>
        <end position="551"/>
    </location>
</feature>
<dbReference type="PRINTS" id="PR01217">
    <property type="entry name" value="PRICHEXTENSN"/>
</dbReference>
<dbReference type="GO" id="GO:0003677">
    <property type="term" value="F:DNA binding"/>
    <property type="evidence" value="ECO:0007669"/>
    <property type="project" value="UniProtKB-KW"/>
</dbReference>
<feature type="compositionally biased region" description="Basic and acidic residues" evidence="7">
    <location>
        <begin position="181"/>
        <end position="192"/>
    </location>
</feature>
<dbReference type="OrthoDB" id="295274at2759"/>
<dbReference type="Gene3D" id="1.20.5.170">
    <property type="match status" value="1"/>
</dbReference>
<feature type="region of interest" description="Disordered" evidence="7">
    <location>
        <begin position="173"/>
        <end position="337"/>
    </location>
</feature>
<evidence type="ECO:0000259" key="8">
    <source>
        <dbReference type="PROSITE" id="PS50217"/>
    </source>
</evidence>
<keyword evidence="10" id="KW-1185">Reference proteome</keyword>
<evidence type="ECO:0000256" key="5">
    <source>
        <dbReference type="ARBA" id="ARBA00023242"/>
    </source>
</evidence>
<dbReference type="PANTHER" id="PTHR19304">
    <property type="entry name" value="CYCLIC-AMP RESPONSE ELEMENT BINDING PROTEIN"/>
    <property type="match status" value="1"/>
</dbReference>
<gene>
    <name evidence="9" type="ORF">A0H81_08173</name>
</gene>
<evidence type="ECO:0000256" key="2">
    <source>
        <dbReference type="ARBA" id="ARBA00023015"/>
    </source>
</evidence>
<dbReference type="PROSITE" id="PS50217">
    <property type="entry name" value="BZIP"/>
    <property type="match status" value="1"/>
</dbReference>
<dbReference type="InterPro" id="IPR051027">
    <property type="entry name" value="bZIP_transcription_factors"/>
</dbReference>
<accession>A0A1C7M4A5</accession>
<dbReference type="GO" id="GO:0005634">
    <property type="term" value="C:nucleus"/>
    <property type="evidence" value="ECO:0007669"/>
    <property type="project" value="UniProtKB-SubCell"/>
</dbReference>
<dbReference type="AlphaFoldDB" id="A0A1C7M4A5"/>
<dbReference type="InterPro" id="IPR046347">
    <property type="entry name" value="bZIP_sf"/>
</dbReference>
<feature type="compositionally biased region" description="Basic and acidic residues" evidence="7">
    <location>
        <begin position="414"/>
        <end position="425"/>
    </location>
</feature>
<dbReference type="FunFam" id="1.20.5.170:FF:000053">
    <property type="entry name" value="BZIP transcription factor AtfA"/>
    <property type="match status" value="1"/>
</dbReference>
<comment type="subcellular location">
    <subcellularLocation>
        <location evidence="1">Nucleus</location>
    </subcellularLocation>
</comment>
<feature type="compositionally biased region" description="Acidic residues" evidence="7">
    <location>
        <begin position="501"/>
        <end position="514"/>
    </location>
</feature>
<proteinExistence type="predicted"/>
<dbReference type="GO" id="GO:0003700">
    <property type="term" value="F:DNA-binding transcription factor activity"/>
    <property type="evidence" value="ECO:0007669"/>
    <property type="project" value="InterPro"/>
</dbReference>
<protein>
    <recommendedName>
        <fullName evidence="8">BZIP domain-containing protein</fullName>
    </recommendedName>
</protein>
<dbReference type="SMART" id="SM00338">
    <property type="entry name" value="BRLZ"/>
    <property type="match status" value="1"/>
</dbReference>
<feature type="compositionally biased region" description="Low complexity" evidence="7">
    <location>
        <begin position="480"/>
        <end position="491"/>
    </location>
</feature>
<organism evidence="9 10">
    <name type="scientific">Grifola frondosa</name>
    <name type="common">Maitake</name>
    <name type="synonym">Polyporus frondosus</name>
    <dbReference type="NCBI Taxonomy" id="5627"/>
    <lineage>
        <taxon>Eukaryota</taxon>
        <taxon>Fungi</taxon>
        <taxon>Dikarya</taxon>
        <taxon>Basidiomycota</taxon>
        <taxon>Agaricomycotina</taxon>
        <taxon>Agaricomycetes</taxon>
        <taxon>Polyporales</taxon>
        <taxon>Grifolaceae</taxon>
        <taxon>Grifola</taxon>
    </lineage>
</organism>
<evidence type="ECO:0000256" key="6">
    <source>
        <dbReference type="SAM" id="Coils"/>
    </source>
</evidence>
<evidence type="ECO:0000313" key="9">
    <source>
        <dbReference type="EMBL" id="OBZ71760.1"/>
    </source>
</evidence>
<dbReference type="SUPFAM" id="SSF57959">
    <property type="entry name" value="Leucine zipper domain"/>
    <property type="match status" value="1"/>
</dbReference>
<feature type="region of interest" description="Disordered" evidence="7">
    <location>
        <begin position="378"/>
        <end position="551"/>
    </location>
</feature>
<name>A0A1C7M4A5_GRIFR</name>
<feature type="compositionally biased region" description="Low complexity" evidence="7">
    <location>
        <begin position="204"/>
        <end position="219"/>
    </location>
</feature>
<feature type="compositionally biased region" description="Low complexity" evidence="7">
    <location>
        <begin position="426"/>
        <end position="445"/>
    </location>
</feature>
<dbReference type="InterPro" id="IPR004827">
    <property type="entry name" value="bZIP"/>
</dbReference>
<feature type="region of interest" description="Disordered" evidence="7">
    <location>
        <begin position="617"/>
        <end position="636"/>
    </location>
</feature>
<feature type="compositionally biased region" description="Pro residues" evidence="7">
    <location>
        <begin position="301"/>
        <end position="310"/>
    </location>
</feature>
<dbReference type="OMA" id="HPWTREP"/>
<sequence>MARPRVSIPPEIFMLTHLGRIGARTGNFRGKSVQNGAKGGREETAAGCGVLMGLLEDAGKGGAGDIEGSLNSAVEGKYITTSAFVMGQGYHHRFLPPPPSSQRPQLAHYCDHSLRPVSNIPVRTSRHRTRRHRRRIPDAVIHARHTHLLIGSMASQARSPPKADTDANNVIALSDSALPARSDRPQPKRSTFDLEPNPFEQSFARPPTTRPSAPTSKTPTTPPLLALPPLLLLPLPKSRPHKQLIPHKSQAHPPPSHPSPPPRTRPTHGPSPPPPSQTPSAPGPSPRNARRAQPNSNNQAPSPPSTPPPSAQASPPHGSHPRHRPHPLIGGPVSFPPPSPNTAAFLAMMNNNGATSLSTVAGTITPNTLSAITGVLSSHQPHNQSHSTSPTNPSPLHVPYQLRRPGTRRRQRGAHQELTKREEAQRAGQQAAAAAAVNGTAQTNGNGNGKRGTKRKAAYDGSPVAEHAEPVKTQQKRTRSSTIGSTSTSTGRGRRRSESMEFGEEEEEEDDADGEQAHAQNAQGAGNAAKKGGTNVQKKPETEEEKRRNFLERNRQAALKCRQRKKAWLAQLQAKVEYLQNENERLTSALVASREEISRLSSLVGAASVGPAVVQPVQAPGERAGQREREPPACGEERRCDGWGARVWVLSTERGRLVWFGG</sequence>
<evidence type="ECO:0000256" key="1">
    <source>
        <dbReference type="ARBA" id="ARBA00004123"/>
    </source>
</evidence>
<comment type="caution">
    <text evidence="9">The sequence shown here is derived from an EMBL/GenBank/DDBJ whole genome shotgun (WGS) entry which is preliminary data.</text>
</comment>
<evidence type="ECO:0000256" key="4">
    <source>
        <dbReference type="ARBA" id="ARBA00023163"/>
    </source>
</evidence>
<dbReference type="CDD" id="cd14687">
    <property type="entry name" value="bZIP_ATF2"/>
    <property type="match status" value="1"/>
</dbReference>
<evidence type="ECO:0000313" key="10">
    <source>
        <dbReference type="Proteomes" id="UP000092993"/>
    </source>
</evidence>
<feature type="compositionally biased region" description="Low complexity" evidence="7">
    <location>
        <begin position="519"/>
        <end position="533"/>
    </location>
</feature>
<feature type="domain" description="BZIP" evidence="8">
    <location>
        <begin position="544"/>
        <end position="607"/>
    </location>
</feature>
<keyword evidence="5" id="KW-0539">Nucleus</keyword>
<feature type="compositionally biased region" description="Polar residues" evidence="7">
    <location>
        <begin position="378"/>
        <end position="391"/>
    </location>
</feature>